<evidence type="ECO:0008006" key="4">
    <source>
        <dbReference type="Google" id="ProtNLM"/>
    </source>
</evidence>
<evidence type="ECO:0000256" key="1">
    <source>
        <dbReference type="SAM" id="Phobius"/>
    </source>
</evidence>
<dbReference type="Pfam" id="PF06912">
    <property type="entry name" value="DUF1275"/>
    <property type="match status" value="1"/>
</dbReference>
<feature type="transmembrane region" description="Helical" evidence="1">
    <location>
        <begin position="20"/>
        <end position="44"/>
    </location>
</feature>
<dbReference type="EMBL" id="NMPM01000036">
    <property type="protein sequence ID" value="PAV26151.1"/>
    <property type="molecule type" value="Genomic_DNA"/>
</dbReference>
<dbReference type="RefSeq" id="WP_095610777.1">
    <property type="nucleotide sequence ID" value="NZ_NMPM01000036.1"/>
</dbReference>
<comment type="caution">
    <text evidence="2">The sequence shown here is derived from an EMBL/GenBank/DDBJ whole genome shotgun (WGS) entry which is preliminary data.</text>
</comment>
<dbReference type="AlphaFoldDB" id="A0A2A2I2A2"/>
<keyword evidence="3" id="KW-1185">Reference proteome</keyword>
<feature type="transmembrane region" description="Helical" evidence="1">
    <location>
        <begin position="96"/>
        <end position="116"/>
    </location>
</feature>
<gene>
    <name evidence="2" type="ORF">CF392_07165</name>
</gene>
<organism evidence="2 3">
    <name type="scientific">Tamilnaduibacter salinus</name>
    <dbReference type="NCBI Taxonomy" id="1484056"/>
    <lineage>
        <taxon>Bacteria</taxon>
        <taxon>Pseudomonadati</taxon>
        <taxon>Pseudomonadota</taxon>
        <taxon>Gammaproteobacteria</taxon>
        <taxon>Pseudomonadales</taxon>
        <taxon>Marinobacteraceae</taxon>
        <taxon>Tamilnaduibacter</taxon>
    </lineage>
</organism>
<feature type="transmembrane region" description="Helical" evidence="1">
    <location>
        <begin position="64"/>
        <end position="84"/>
    </location>
</feature>
<dbReference type="PANTHER" id="PTHR37314:SF4">
    <property type="entry name" value="UPF0700 TRANSMEMBRANE PROTEIN YOAK"/>
    <property type="match status" value="1"/>
</dbReference>
<dbReference type="PANTHER" id="PTHR37314">
    <property type="entry name" value="SLR0142 PROTEIN"/>
    <property type="match status" value="1"/>
</dbReference>
<reference evidence="2 3" key="1">
    <citation type="submission" date="2017-07" db="EMBL/GenBank/DDBJ databases">
        <title>Tamlnaduibacter salinus (Mi-7) genome sequencing.</title>
        <authorList>
            <person name="Verma A."/>
            <person name="Krishnamurthi S."/>
        </authorList>
    </citation>
    <scope>NUCLEOTIDE SEQUENCE [LARGE SCALE GENOMIC DNA]</scope>
    <source>
        <strain evidence="2 3">Mi-7</strain>
    </source>
</reference>
<name>A0A2A2I2A2_9GAMM</name>
<protein>
    <recommendedName>
        <fullName evidence="4">DUF1275 domain-containing protein</fullName>
    </recommendedName>
</protein>
<evidence type="ECO:0000313" key="3">
    <source>
        <dbReference type="Proteomes" id="UP000218332"/>
    </source>
</evidence>
<keyword evidence="1" id="KW-0812">Transmembrane</keyword>
<keyword evidence="1" id="KW-0472">Membrane</keyword>
<proteinExistence type="predicted"/>
<accession>A0A2A2I2A2</accession>
<feature type="transmembrane region" description="Helical" evidence="1">
    <location>
        <begin position="122"/>
        <end position="142"/>
    </location>
</feature>
<sequence>MKTAHELIPRRLGRGRHYRFALILEGLLILAAMAALLDGSFWGHYLASAACGLQNGLVTRYSDAIVRTTHLTGIITDLGLMVGARLRGVPFDRRKAILFLLIVGGFIAGSGIGAILFRYLGFVALSIPAILAFAISALYGLYSYRRRLGDS</sequence>
<keyword evidence="1" id="KW-1133">Transmembrane helix</keyword>
<dbReference type="InterPro" id="IPR010699">
    <property type="entry name" value="DUF1275"/>
</dbReference>
<evidence type="ECO:0000313" key="2">
    <source>
        <dbReference type="EMBL" id="PAV26151.1"/>
    </source>
</evidence>
<dbReference type="Proteomes" id="UP000218332">
    <property type="component" value="Unassembled WGS sequence"/>
</dbReference>